<evidence type="ECO:0000256" key="5">
    <source>
        <dbReference type="RuleBase" id="RU003719"/>
    </source>
</evidence>
<dbReference type="PROSITE" id="PS00065">
    <property type="entry name" value="D_2_HYDROXYACID_DH_1"/>
    <property type="match status" value="1"/>
</dbReference>
<evidence type="ECO:0000256" key="3">
    <source>
        <dbReference type="ARBA" id="ARBA00023002"/>
    </source>
</evidence>
<dbReference type="SUPFAM" id="SSF51735">
    <property type="entry name" value="NAD(P)-binding Rossmann-fold domains"/>
    <property type="match status" value="1"/>
</dbReference>
<dbReference type="Gene3D" id="3.40.50.720">
    <property type="entry name" value="NAD(P)-binding Rossmann-like Domain"/>
    <property type="match status" value="2"/>
</dbReference>
<keyword evidence="3 5" id="KW-0560">Oxidoreductase</keyword>
<feature type="domain" description="D-isomer specific 2-hydroxyacid dehydrogenase NAD-binding" evidence="7">
    <location>
        <begin position="112"/>
        <end position="284"/>
    </location>
</feature>
<protein>
    <submittedName>
        <fullName evidence="8">D-2-hydroxyacid dehydrogenase family protein</fullName>
    </submittedName>
</protein>
<reference evidence="9" key="1">
    <citation type="journal article" date="2019" name="Int. J. Syst. Evol. Microbiol.">
        <title>The Global Catalogue of Microorganisms (GCM) 10K type strain sequencing project: providing services to taxonomists for standard genome sequencing and annotation.</title>
        <authorList>
            <consortium name="The Broad Institute Genomics Platform"/>
            <consortium name="The Broad Institute Genome Sequencing Center for Infectious Disease"/>
            <person name="Wu L."/>
            <person name="Ma J."/>
        </authorList>
    </citation>
    <scope>NUCLEOTIDE SEQUENCE [LARGE SCALE GENOMIC DNA]</scope>
    <source>
        <strain evidence="9">CGMCC 4.7382</strain>
    </source>
</reference>
<comment type="caution">
    <text evidence="8">The sequence shown here is derived from an EMBL/GenBank/DDBJ whole genome shotgun (WGS) entry which is preliminary data.</text>
</comment>
<gene>
    <name evidence="8" type="ORF">ACFQRF_17185</name>
</gene>
<organism evidence="8 9">
    <name type="scientific">Marinactinospora rubrisoli</name>
    <dbReference type="NCBI Taxonomy" id="2715399"/>
    <lineage>
        <taxon>Bacteria</taxon>
        <taxon>Bacillati</taxon>
        <taxon>Actinomycetota</taxon>
        <taxon>Actinomycetes</taxon>
        <taxon>Streptosporangiales</taxon>
        <taxon>Nocardiopsidaceae</taxon>
        <taxon>Marinactinospora</taxon>
    </lineage>
</organism>
<dbReference type="RefSeq" id="WP_379872383.1">
    <property type="nucleotide sequence ID" value="NZ_JBHTBH010000008.1"/>
</dbReference>
<sequence>MRIAVLDDYQDIARRYGDWDRLPPGAGPTVFTDHLADPEAVVARLAPFTVVCAMRERTPFPRAVLERLPELRLLVTTGMANASIDMAAARELGITVSGTGSAPAATAELTWALILALLRRVPAEDRAVREGGWQHTVGGDLAGRTLGVIGLGRLGTRVARVGTAFGMDVLAWSSNLTAERAEQAGARLVPKDELLRTCDVVTLHLKLSDRTRGLIGRRELDLIGPDSYLVNTSRGPIVDEAALLDALVTGRIGGAALDVYSTEPLPPDHPLRTAPNTVLTPHIGYGTHDTYRVFYRETVEDIVAFLDGAPVRVLN</sequence>
<feature type="domain" description="D-isomer specific 2-hydroxyacid dehydrogenase catalytic" evidence="6">
    <location>
        <begin position="36"/>
        <end position="311"/>
    </location>
</feature>
<dbReference type="Proteomes" id="UP001596540">
    <property type="component" value="Unassembled WGS sequence"/>
</dbReference>
<evidence type="ECO:0000256" key="4">
    <source>
        <dbReference type="ARBA" id="ARBA00023027"/>
    </source>
</evidence>
<dbReference type="InterPro" id="IPR036291">
    <property type="entry name" value="NAD(P)-bd_dom_sf"/>
</dbReference>
<dbReference type="InterPro" id="IPR006139">
    <property type="entry name" value="D-isomer_2_OHA_DH_cat_dom"/>
</dbReference>
<dbReference type="InterPro" id="IPR006140">
    <property type="entry name" value="D-isomer_DH_NAD-bd"/>
</dbReference>
<evidence type="ECO:0000256" key="2">
    <source>
        <dbReference type="ARBA" id="ARBA00022605"/>
    </source>
</evidence>
<comment type="similarity">
    <text evidence="1 5">Belongs to the D-isomer specific 2-hydroxyacid dehydrogenase family.</text>
</comment>
<evidence type="ECO:0000313" key="9">
    <source>
        <dbReference type="Proteomes" id="UP001596540"/>
    </source>
</evidence>
<evidence type="ECO:0000259" key="7">
    <source>
        <dbReference type="Pfam" id="PF02826"/>
    </source>
</evidence>
<keyword evidence="9" id="KW-1185">Reference proteome</keyword>
<keyword evidence="4" id="KW-0520">NAD</keyword>
<dbReference type="CDD" id="cd12169">
    <property type="entry name" value="PGDH_like_1"/>
    <property type="match status" value="1"/>
</dbReference>
<evidence type="ECO:0000259" key="6">
    <source>
        <dbReference type="Pfam" id="PF00389"/>
    </source>
</evidence>
<dbReference type="PANTHER" id="PTHR42789:SF1">
    <property type="entry name" value="D-ISOMER SPECIFIC 2-HYDROXYACID DEHYDROGENASE FAMILY PROTEIN (AFU_ORTHOLOGUE AFUA_6G10090)"/>
    <property type="match status" value="1"/>
</dbReference>
<dbReference type="Pfam" id="PF02826">
    <property type="entry name" value="2-Hacid_dh_C"/>
    <property type="match status" value="1"/>
</dbReference>
<dbReference type="InterPro" id="IPR029752">
    <property type="entry name" value="D-isomer_DH_CS1"/>
</dbReference>
<name>A0ABW2KJF0_9ACTN</name>
<keyword evidence="2" id="KW-0028">Amino-acid biosynthesis</keyword>
<accession>A0ABW2KJF0</accession>
<dbReference type="PANTHER" id="PTHR42789">
    <property type="entry name" value="D-ISOMER SPECIFIC 2-HYDROXYACID DEHYDROGENASE FAMILY PROTEIN (AFU_ORTHOLOGUE AFUA_6G10090)"/>
    <property type="match status" value="1"/>
</dbReference>
<dbReference type="EMBL" id="JBHTBH010000008">
    <property type="protein sequence ID" value="MFC7329469.1"/>
    <property type="molecule type" value="Genomic_DNA"/>
</dbReference>
<dbReference type="SUPFAM" id="SSF52283">
    <property type="entry name" value="Formate/glycerate dehydrogenase catalytic domain-like"/>
    <property type="match status" value="1"/>
</dbReference>
<evidence type="ECO:0000313" key="8">
    <source>
        <dbReference type="EMBL" id="MFC7329469.1"/>
    </source>
</evidence>
<proteinExistence type="inferred from homology"/>
<dbReference type="Pfam" id="PF00389">
    <property type="entry name" value="2-Hacid_dh"/>
    <property type="match status" value="1"/>
</dbReference>
<evidence type="ECO:0000256" key="1">
    <source>
        <dbReference type="ARBA" id="ARBA00005854"/>
    </source>
</evidence>
<dbReference type="InterPro" id="IPR050857">
    <property type="entry name" value="D-2-hydroxyacid_DH"/>
</dbReference>